<evidence type="ECO:0000256" key="1">
    <source>
        <dbReference type="ARBA" id="ARBA00022801"/>
    </source>
</evidence>
<dbReference type="EMBL" id="FQVW01000049">
    <property type="protein sequence ID" value="SHG67110.1"/>
    <property type="molecule type" value="Genomic_DNA"/>
</dbReference>
<dbReference type="GO" id="GO:0004527">
    <property type="term" value="F:exonuclease activity"/>
    <property type="evidence" value="ECO:0007669"/>
    <property type="project" value="UniProtKB-KW"/>
</dbReference>
<name>A0A1M5LQC2_9BACI</name>
<dbReference type="InterPro" id="IPR014576">
    <property type="entry name" value="Pesterase_YhaO"/>
</dbReference>
<dbReference type="RefSeq" id="WP_072891685.1">
    <property type="nucleotide sequence ID" value="NZ_FQVW01000049.1"/>
</dbReference>
<evidence type="ECO:0000313" key="4">
    <source>
        <dbReference type="Proteomes" id="UP000183988"/>
    </source>
</evidence>
<dbReference type="InterPro" id="IPR050535">
    <property type="entry name" value="DNA_Repair-Maintenance_Comp"/>
</dbReference>
<reference evidence="3 4" key="1">
    <citation type="submission" date="2016-11" db="EMBL/GenBank/DDBJ databases">
        <authorList>
            <person name="Jaros S."/>
            <person name="Januszkiewicz K."/>
            <person name="Wedrychowicz H."/>
        </authorList>
    </citation>
    <scope>NUCLEOTIDE SEQUENCE [LARGE SCALE GENOMIC DNA]</scope>
    <source>
        <strain evidence="3 4">IBRC-M 10683</strain>
    </source>
</reference>
<dbReference type="SUPFAM" id="SSF56300">
    <property type="entry name" value="Metallo-dependent phosphatases"/>
    <property type="match status" value="1"/>
</dbReference>
<feature type="domain" description="Calcineurin-like phosphoesterase" evidence="2">
    <location>
        <begin position="6"/>
        <end position="200"/>
    </location>
</feature>
<dbReference type="InterPro" id="IPR029052">
    <property type="entry name" value="Metallo-depent_PP-like"/>
</dbReference>
<dbReference type="PIRSF" id="PIRSF033091">
    <property type="entry name" value="Pesterase_YhaO"/>
    <property type="match status" value="1"/>
</dbReference>
<keyword evidence="1" id="KW-0378">Hydrolase</keyword>
<organism evidence="3 4">
    <name type="scientific">Ornithinibacillus halophilus</name>
    <dbReference type="NCBI Taxonomy" id="930117"/>
    <lineage>
        <taxon>Bacteria</taxon>
        <taxon>Bacillati</taxon>
        <taxon>Bacillota</taxon>
        <taxon>Bacilli</taxon>
        <taxon>Bacillales</taxon>
        <taxon>Bacillaceae</taxon>
        <taxon>Ornithinibacillus</taxon>
    </lineage>
</organism>
<protein>
    <submittedName>
        <fullName evidence="3">DNA repair exonuclease SbcCD nuclease subunit</fullName>
    </submittedName>
</protein>
<dbReference type="STRING" id="930117.SAMN05216225_104916"/>
<dbReference type="Proteomes" id="UP000183988">
    <property type="component" value="Unassembled WGS sequence"/>
</dbReference>
<dbReference type="CDD" id="cd00840">
    <property type="entry name" value="MPP_Mre11_N"/>
    <property type="match status" value="1"/>
</dbReference>
<evidence type="ECO:0000259" key="2">
    <source>
        <dbReference type="Pfam" id="PF00149"/>
    </source>
</evidence>
<dbReference type="OrthoDB" id="9773856at2"/>
<evidence type="ECO:0000313" key="3">
    <source>
        <dbReference type="EMBL" id="SHG67110.1"/>
    </source>
</evidence>
<dbReference type="PANTHER" id="PTHR30337">
    <property type="entry name" value="COMPONENT OF ATP-DEPENDENT DSDNA EXONUCLEASE"/>
    <property type="match status" value="1"/>
</dbReference>
<dbReference type="PANTHER" id="PTHR30337:SF7">
    <property type="entry name" value="PHOSPHOESTERASE"/>
    <property type="match status" value="1"/>
</dbReference>
<dbReference type="Gene3D" id="3.60.21.10">
    <property type="match status" value="1"/>
</dbReference>
<dbReference type="Pfam" id="PF00149">
    <property type="entry name" value="Metallophos"/>
    <property type="match status" value="1"/>
</dbReference>
<dbReference type="InterPro" id="IPR004843">
    <property type="entry name" value="Calcineurin-like_PHP"/>
</dbReference>
<dbReference type="AlphaFoldDB" id="A0A1M5LQC2"/>
<gene>
    <name evidence="3" type="ORF">SAMN05216225_104916</name>
</gene>
<proteinExistence type="predicted"/>
<dbReference type="InterPro" id="IPR041796">
    <property type="entry name" value="Mre11_N"/>
</dbReference>
<sequence>MEKQISFIHAADLHLDSPFKGLANLPEHIFQQVKDSTFTALNNLVDCAIEKQVDFVLLVGDLFDNESQSLKAQVKLRTAFKKLAEHNINVYLSYGNHDYMKGNVHPITYPDNVFIFSSENVESFNYKDLAKIYGFSYEHRVVTNKKVDEYHIQSSSTPFHIAMLHGSYGDNAEHDTYAPFQLTDLTEKEFDYWALGHIHKREIIHSNPSIIYPGNIQGRNRKEVGEKGCYYVNMNEALTEKEFIPLHAIEFSQLSVDVSEATAIDQLENRLRSKLEELNSPTPQLIELTLTSSQEIILEWKINHLIDDVIEILNDFFTEQKNWRYIYKSNMNFNQQRLTEEGEHFVAELTRHFQDAPIQEYISELYQHRQARKFLDRLTAEEMEEIKKSAQELLIHELSNSDE</sequence>
<keyword evidence="3" id="KW-0269">Exonuclease</keyword>
<accession>A0A1M5LQC2</accession>
<keyword evidence="4" id="KW-1185">Reference proteome</keyword>
<keyword evidence="3" id="KW-0540">Nuclease</keyword>